<dbReference type="Proteomes" id="UP000749293">
    <property type="component" value="Unassembled WGS sequence"/>
</dbReference>
<protein>
    <submittedName>
        <fullName evidence="1">Pfam:DUF833</fullName>
    </submittedName>
</protein>
<sequence>MCIVFIATTHPKYRLILIDNRDEFVLRPTSRPYWWKCADPLREGHTVDVLSARDLQRPERGTWLGITRSGLVAVLTNFREIASADQPGPALHGRRSRGGMVTAWLGQPPDEGVRSSVARLVADGEGVQGVGGFSMVCGKLRPGKATEEDDDHDGLAILSNRAGSLDDVPIVKSQHRGVWGLTNTAHDKSHEWPKISNGLGPFEDIVRAHGEAGDAVDEDDLIQRLLDFLTTDTLEGCEGKTLEDNVHDLKNSIFIPPLGAEKQHREMEEARAAGGGAARGTFLAHDMPTPERPDDEEPGMFFDKGLYGTQRQTVILVDYEGNVTFVERALWDAHGHRLEKGEGDVTFRFKIEKEEEK</sequence>
<dbReference type="GO" id="GO:0007030">
    <property type="term" value="P:Golgi organization"/>
    <property type="evidence" value="ECO:0007669"/>
    <property type="project" value="TreeGrafter"/>
</dbReference>
<dbReference type="RefSeq" id="XP_035321424.1">
    <property type="nucleotide sequence ID" value="XM_035469044.1"/>
</dbReference>
<proteinExistence type="predicted"/>
<dbReference type="InterPro" id="IPR008551">
    <property type="entry name" value="TANGO2"/>
</dbReference>
<dbReference type="AlphaFoldDB" id="A0A9P4YUH0"/>
<dbReference type="PANTHER" id="PTHR17985:SF8">
    <property type="entry name" value="TRANSPORT AND GOLGI ORGANIZATION PROTEIN 2 HOMOLOG"/>
    <property type="match status" value="1"/>
</dbReference>
<reference evidence="1" key="1">
    <citation type="submission" date="2020-03" db="EMBL/GenBank/DDBJ databases">
        <title>Site-based positive gene gene selection in Geosmithia morbida across the United States reveals a broad range of putative effectors and factors for local host and environmental adapation.</title>
        <authorList>
            <person name="Onufrak A."/>
            <person name="Murdoch R.W."/>
            <person name="Gazis R."/>
            <person name="Huff M."/>
            <person name="Staton M."/>
            <person name="Klingeman W."/>
            <person name="Hadziabdic D."/>
        </authorList>
    </citation>
    <scope>NUCLEOTIDE SEQUENCE</scope>
    <source>
        <strain evidence="1">1262</strain>
    </source>
</reference>
<dbReference type="PANTHER" id="PTHR17985">
    <property type="entry name" value="SER/THR-RICH PROTEIN T10 IN DGCR REGION"/>
    <property type="match status" value="1"/>
</dbReference>
<dbReference type="EMBL" id="JAANYQ010000008">
    <property type="protein sequence ID" value="KAF4122772.1"/>
    <property type="molecule type" value="Genomic_DNA"/>
</dbReference>
<evidence type="ECO:0000313" key="1">
    <source>
        <dbReference type="EMBL" id="KAF4122772.1"/>
    </source>
</evidence>
<name>A0A9P4YUH0_9HYPO</name>
<dbReference type="OrthoDB" id="191601at2759"/>
<organism evidence="1 2">
    <name type="scientific">Geosmithia morbida</name>
    <dbReference type="NCBI Taxonomy" id="1094350"/>
    <lineage>
        <taxon>Eukaryota</taxon>
        <taxon>Fungi</taxon>
        <taxon>Dikarya</taxon>
        <taxon>Ascomycota</taxon>
        <taxon>Pezizomycotina</taxon>
        <taxon>Sordariomycetes</taxon>
        <taxon>Hypocreomycetidae</taxon>
        <taxon>Hypocreales</taxon>
        <taxon>Bionectriaceae</taxon>
        <taxon>Geosmithia</taxon>
    </lineage>
</organism>
<dbReference type="GeneID" id="55973302"/>
<dbReference type="GO" id="GO:0009306">
    <property type="term" value="P:protein secretion"/>
    <property type="evidence" value="ECO:0007669"/>
    <property type="project" value="TreeGrafter"/>
</dbReference>
<evidence type="ECO:0000313" key="2">
    <source>
        <dbReference type="Proteomes" id="UP000749293"/>
    </source>
</evidence>
<comment type="caution">
    <text evidence="1">The sequence shown here is derived from an EMBL/GenBank/DDBJ whole genome shotgun (WGS) entry which is preliminary data.</text>
</comment>
<accession>A0A9P4YUH0</accession>
<keyword evidence="2" id="KW-1185">Reference proteome</keyword>
<dbReference type="GO" id="GO:0005794">
    <property type="term" value="C:Golgi apparatus"/>
    <property type="evidence" value="ECO:0007669"/>
    <property type="project" value="TreeGrafter"/>
</dbReference>
<gene>
    <name evidence="1" type="ORF">GMORB2_7079</name>
</gene>
<dbReference type="Pfam" id="PF05742">
    <property type="entry name" value="TANGO2"/>
    <property type="match status" value="1"/>
</dbReference>